<organism evidence="2 3">
    <name type="scientific">Trypanosoma theileri</name>
    <dbReference type="NCBI Taxonomy" id="67003"/>
    <lineage>
        <taxon>Eukaryota</taxon>
        <taxon>Discoba</taxon>
        <taxon>Euglenozoa</taxon>
        <taxon>Kinetoplastea</taxon>
        <taxon>Metakinetoplastina</taxon>
        <taxon>Trypanosomatida</taxon>
        <taxon>Trypanosomatidae</taxon>
        <taxon>Trypanosoma</taxon>
    </lineage>
</organism>
<comment type="caution">
    <text evidence="2">The sequence shown here is derived from an EMBL/GenBank/DDBJ whole genome shotgun (WGS) entry which is preliminary data.</text>
</comment>
<dbReference type="InterPro" id="IPR019080">
    <property type="entry name" value="YqaJ_viral_recombinase"/>
</dbReference>
<feature type="domain" description="YqaJ viral recombinase" evidence="1">
    <location>
        <begin position="9"/>
        <end position="206"/>
    </location>
</feature>
<dbReference type="RefSeq" id="XP_028882394.1">
    <property type="nucleotide sequence ID" value="XM_029026279.1"/>
</dbReference>
<evidence type="ECO:0000259" key="1">
    <source>
        <dbReference type="Pfam" id="PF09588"/>
    </source>
</evidence>
<gene>
    <name evidence="2" type="ORF">TM35_000172000</name>
</gene>
<proteinExistence type="predicted"/>
<dbReference type="GeneID" id="39986059"/>
<dbReference type="OrthoDB" id="261614at2759"/>
<dbReference type="InterPro" id="IPR011604">
    <property type="entry name" value="PDDEXK-like_dom_sf"/>
</dbReference>
<accession>A0A1X0NUV6</accession>
<dbReference type="InterPro" id="IPR051703">
    <property type="entry name" value="NF-kappa-B_Signaling_Reg"/>
</dbReference>
<evidence type="ECO:0000313" key="2">
    <source>
        <dbReference type="EMBL" id="ORC88328.1"/>
    </source>
</evidence>
<dbReference type="PANTHER" id="PTHR46609">
    <property type="entry name" value="EXONUCLEASE, PHAGE-TYPE/RECB, C-TERMINAL DOMAIN-CONTAINING PROTEIN"/>
    <property type="match status" value="1"/>
</dbReference>
<evidence type="ECO:0000313" key="3">
    <source>
        <dbReference type="Proteomes" id="UP000192257"/>
    </source>
</evidence>
<dbReference type="SUPFAM" id="SSF52980">
    <property type="entry name" value="Restriction endonuclease-like"/>
    <property type="match status" value="1"/>
</dbReference>
<dbReference type="InterPro" id="IPR011335">
    <property type="entry name" value="Restrct_endonuc-II-like"/>
</dbReference>
<reference evidence="2 3" key="1">
    <citation type="submission" date="2017-03" db="EMBL/GenBank/DDBJ databases">
        <title>An alternative strategy for trypanosome survival in the mammalian bloodstream revealed through genome and transcriptome analysis of the ubiquitous bovine parasite Trypanosoma (Megatrypanum) theileri.</title>
        <authorList>
            <person name="Kelly S."/>
            <person name="Ivens A."/>
            <person name="Mott A."/>
            <person name="O'Neill E."/>
            <person name="Emms D."/>
            <person name="Macleod O."/>
            <person name="Voorheis P."/>
            <person name="Matthews J."/>
            <person name="Matthews K."/>
            <person name="Carrington M."/>
        </authorList>
    </citation>
    <scope>NUCLEOTIDE SEQUENCE [LARGE SCALE GENOMIC DNA]</scope>
    <source>
        <strain evidence="2">Edinburgh</strain>
    </source>
</reference>
<name>A0A1X0NUV6_9TRYP</name>
<dbReference type="Gene3D" id="3.90.320.10">
    <property type="match status" value="1"/>
</dbReference>
<dbReference type="CDD" id="cd22343">
    <property type="entry name" value="PDDEXK_lambda_exonuclease-like"/>
    <property type="match status" value="1"/>
</dbReference>
<keyword evidence="3" id="KW-1185">Reference proteome</keyword>
<sequence length="522" mass="59266">MAQHPDKIKWKEHMSHGLSASQFGMALGLCGRVVDFVDYLRNIVGTELEFTGNASTSHGIVTEAKSRSLYELLTGNAVSDGGFFLTDDGLLGCSPDGRMFYRTNSQNGDSQPQVKGNISTIEVDTREKAVPTVKIPFRSKWQPQVHSTSSLESSSSSSPMQEKCRLLEIKSPFHSLYDGSKPAYQPFGIPQQYLCQMQGQMAIAGVDECDFFVYLDKPACQVVAWRVYRSQEFWEWAGPKLRQVSQWVRDGPPSWLNRSFEFDAFDFSKLVVEPLIFPYDITENAPIRDPRRFPFFERHPNPYESTTSLLLKDDQEALLRSLMNPVTRFLFYSETDSQTEDGMQKEECVLWCRSEKPIPESATVGISWNSLNVEKNSTNDIANWNMKVAVKKPLDFNNGIVICTVHNRQVKFNENNDNSISVRYFERLFFTSLLPLTTQSPALEAVAPSTVMDPLNDGCDDPSSRPETVNECSQRSFYFINETKRFDKRRRSCSISDDSVIIIENESTSRRSVSIEVCTLSQ</sequence>
<dbReference type="EMBL" id="NBCO01000017">
    <property type="protein sequence ID" value="ORC88328.1"/>
    <property type="molecule type" value="Genomic_DNA"/>
</dbReference>
<dbReference type="VEuPathDB" id="TriTrypDB:TM35_000172000"/>
<dbReference type="PANTHER" id="PTHR46609:SF6">
    <property type="entry name" value="EXONUCLEASE, PHAGE-TYPE_RECB, C-TERMINAL DOMAIN-CONTAINING PROTEIN-RELATED"/>
    <property type="match status" value="1"/>
</dbReference>
<protein>
    <recommendedName>
        <fullName evidence="1">YqaJ viral recombinase domain-containing protein</fullName>
    </recommendedName>
</protein>
<dbReference type="Pfam" id="PF09588">
    <property type="entry name" value="YqaJ"/>
    <property type="match status" value="1"/>
</dbReference>
<dbReference type="Proteomes" id="UP000192257">
    <property type="component" value="Unassembled WGS sequence"/>
</dbReference>
<dbReference type="GO" id="GO:0006281">
    <property type="term" value="P:DNA repair"/>
    <property type="evidence" value="ECO:0007669"/>
    <property type="project" value="UniProtKB-ARBA"/>
</dbReference>
<dbReference type="AlphaFoldDB" id="A0A1X0NUV6"/>